<keyword evidence="1" id="KW-0472">Membrane</keyword>
<feature type="domain" description="AB hydrolase-1" evidence="2">
    <location>
        <begin position="81"/>
        <end position="208"/>
    </location>
</feature>
<dbReference type="InterPro" id="IPR029058">
    <property type="entry name" value="AB_hydrolase_fold"/>
</dbReference>
<proteinExistence type="predicted"/>
<evidence type="ECO:0000259" key="2">
    <source>
        <dbReference type="Pfam" id="PF00561"/>
    </source>
</evidence>
<gene>
    <name evidence="3" type="ORF">J2S00_001628</name>
</gene>
<keyword evidence="4" id="KW-1185">Reference proteome</keyword>
<evidence type="ECO:0000313" key="4">
    <source>
        <dbReference type="Proteomes" id="UP001232445"/>
    </source>
</evidence>
<protein>
    <submittedName>
        <fullName evidence="3">Alpha-beta hydrolase superfamily lysophospholipase</fullName>
    </submittedName>
</protein>
<dbReference type="InterPro" id="IPR000073">
    <property type="entry name" value="AB_hydrolase_1"/>
</dbReference>
<dbReference type="GO" id="GO:0016787">
    <property type="term" value="F:hydrolase activity"/>
    <property type="evidence" value="ECO:0007669"/>
    <property type="project" value="UniProtKB-KW"/>
</dbReference>
<evidence type="ECO:0000313" key="3">
    <source>
        <dbReference type="EMBL" id="MDQ0338842.1"/>
    </source>
</evidence>
<keyword evidence="1" id="KW-0812">Transmembrane</keyword>
<dbReference type="Pfam" id="PF00561">
    <property type="entry name" value="Abhydrolase_1"/>
    <property type="match status" value="1"/>
</dbReference>
<dbReference type="PANTHER" id="PTHR43358">
    <property type="entry name" value="ALPHA/BETA-HYDROLASE"/>
    <property type="match status" value="1"/>
</dbReference>
<organism evidence="3 4">
    <name type="scientific">Caldalkalibacillus uzonensis</name>
    <dbReference type="NCBI Taxonomy" id="353224"/>
    <lineage>
        <taxon>Bacteria</taxon>
        <taxon>Bacillati</taxon>
        <taxon>Bacillota</taxon>
        <taxon>Bacilli</taxon>
        <taxon>Bacillales</taxon>
        <taxon>Bacillaceae</taxon>
        <taxon>Caldalkalibacillus</taxon>
    </lineage>
</organism>
<feature type="transmembrane region" description="Helical" evidence="1">
    <location>
        <begin position="7"/>
        <end position="32"/>
    </location>
</feature>
<dbReference type="Proteomes" id="UP001232445">
    <property type="component" value="Unassembled WGS sequence"/>
</dbReference>
<comment type="caution">
    <text evidence="3">The sequence shown here is derived from an EMBL/GenBank/DDBJ whole genome shotgun (WGS) entry which is preliminary data.</text>
</comment>
<reference evidence="3 4" key="1">
    <citation type="submission" date="2023-07" db="EMBL/GenBank/DDBJ databases">
        <title>Genomic Encyclopedia of Type Strains, Phase IV (KMG-IV): sequencing the most valuable type-strain genomes for metagenomic binning, comparative biology and taxonomic classification.</title>
        <authorList>
            <person name="Goeker M."/>
        </authorList>
    </citation>
    <scope>NUCLEOTIDE SEQUENCE [LARGE SCALE GENOMIC DNA]</scope>
    <source>
        <strain evidence="3 4">DSM 17740</strain>
    </source>
</reference>
<dbReference type="EMBL" id="JAUSUQ010000005">
    <property type="protein sequence ID" value="MDQ0338842.1"/>
    <property type="molecule type" value="Genomic_DNA"/>
</dbReference>
<dbReference type="InterPro" id="IPR052920">
    <property type="entry name" value="DNA-binding_regulatory"/>
</dbReference>
<sequence>MGRKRRWLLWGSVGVIVLALLIIVGISMYVGWQLVHPEKKPLDEWPEDYGLTFEEFEVESLLDGIRLKGWIMETPGPAQGVLVFAHGYSGNRLEKPLPALALARDLVESGFHVVMFDFRNSGESEGNMTTVGLYEKDDLISVVQSMKVRYLDLPLGVIGFSMGAATALQAAAEEPLIEAVVADSPFRDLKAYLAENLSHWSDLPDFPFTPVILGILPRLIGIDPAEVSPQQAIQEIEVPVLLIHGTGDEAIPHSNSEAIYANGHPDDVLLWIAEGAGHVRTYNVYPEEYKTRVVHFFQEAFQNE</sequence>
<dbReference type="RefSeq" id="WP_307337860.1">
    <property type="nucleotide sequence ID" value="NZ_JAUSUQ010000005.1"/>
</dbReference>
<dbReference type="SUPFAM" id="SSF53474">
    <property type="entry name" value="alpha/beta-Hydrolases"/>
    <property type="match status" value="1"/>
</dbReference>
<dbReference type="Gene3D" id="3.40.50.1820">
    <property type="entry name" value="alpha/beta hydrolase"/>
    <property type="match status" value="1"/>
</dbReference>
<keyword evidence="1" id="KW-1133">Transmembrane helix</keyword>
<accession>A0ABU0CQZ5</accession>
<evidence type="ECO:0000256" key="1">
    <source>
        <dbReference type="SAM" id="Phobius"/>
    </source>
</evidence>
<dbReference type="PANTHER" id="PTHR43358:SF4">
    <property type="entry name" value="ALPHA_BETA HYDROLASE FOLD-1 DOMAIN-CONTAINING PROTEIN"/>
    <property type="match status" value="1"/>
</dbReference>
<keyword evidence="3" id="KW-0378">Hydrolase</keyword>
<name>A0ABU0CQZ5_9BACI</name>